<accession>A0A1M7RNL7</accession>
<proteinExistence type="predicted"/>
<protein>
    <submittedName>
        <fullName evidence="1">Uncharacterized protein</fullName>
    </submittedName>
</protein>
<name>A0A1M7RNL7_9ACTN</name>
<organism evidence="1 2">
    <name type="scientific">Cryptosporangium aurantiacum</name>
    <dbReference type="NCBI Taxonomy" id="134849"/>
    <lineage>
        <taxon>Bacteria</taxon>
        <taxon>Bacillati</taxon>
        <taxon>Actinomycetota</taxon>
        <taxon>Actinomycetes</taxon>
        <taxon>Cryptosporangiales</taxon>
        <taxon>Cryptosporangiaceae</taxon>
        <taxon>Cryptosporangium</taxon>
    </lineage>
</organism>
<evidence type="ECO:0000313" key="2">
    <source>
        <dbReference type="Proteomes" id="UP000184440"/>
    </source>
</evidence>
<dbReference type="STRING" id="134849.SAMN05443668_12753"/>
<dbReference type="RefSeq" id="WP_073265903.1">
    <property type="nucleotide sequence ID" value="NZ_FRCS01000027.1"/>
</dbReference>
<reference evidence="1 2" key="1">
    <citation type="submission" date="2016-11" db="EMBL/GenBank/DDBJ databases">
        <authorList>
            <person name="Jaros S."/>
            <person name="Januszkiewicz K."/>
            <person name="Wedrychowicz H."/>
        </authorList>
    </citation>
    <scope>NUCLEOTIDE SEQUENCE [LARGE SCALE GENOMIC DNA]</scope>
    <source>
        <strain evidence="1 2">DSM 46144</strain>
    </source>
</reference>
<gene>
    <name evidence="1" type="ORF">SAMN05443668_12753</name>
</gene>
<dbReference type="OrthoDB" id="3078176at2"/>
<keyword evidence="2" id="KW-1185">Reference proteome</keyword>
<dbReference type="AlphaFoldDB" id="A0A1M7RNL7"/>
<evidence type="ECO:0000313" key="1">
    <source>
        <dbReference type="EMBL" id="SHN47750.1"/>
    </source>
</evidence>
<dbReference type="EMBL" id="FRCS01000027">
    <property type="protein sequence ID" value="SHN47750.1"/>
    <property type="molecule type" value="Genomic_DNA"/>
</dbReference>
<dbReference type="Proteomes" id="UP000184440">
    <property type="component" value="Unassembled WGS sequence"/>
</dbReference>
<sequence>MPTRAERDEVIRDPDGPARYELVAQASGWGGEIVTTTYVLVTLQAGMLHVEFTSLLLPPTPAHFHQVHQIGGVGQPARSRAGWRGIREMPGVILTSPVRVVTALGERLRGRLAESALVFDSQPWGDRGAVVSIREIGAVKPENYFQRSDAFRFLKLVERRLLADLKEYLVDAGVDVSELGERIVNVLNTSISNANYGVQNLGSGSTTVSNSVMGQGNVTREGSR</sequence>